<evidence type="ECO:0000313" key="2">
    <source>
        <dbReference type="Proteomes" id="UP000050525"/>
    </source>
</evidence>
<name>A0A151NGG7_ALLMI</name>
<accession>A0A151NGG7</accession>
<comment type="caution">
    <text evidence="1">The sequence shown here is derived from an EMBL/GenBank/DDBJ whole genome shotgun (WGS) entry which is preliminary data.</text>
</comment>
<evidence type="ECO:0000313" key="1">
    <source>
        <dbReference type="EMBL" id="KYO35903.1"/>
    </source>
</evidence>
<reference evidence="1 2" key="1">
    <citation type="journal article" date="2012" name="Genome Biol.">
        <title>Sequencing three crocodilian genomes to illuminate the evolution of archosaurs and amniotes.</title>
        <authorList>
            <person name="St John J.A."/>
            <person name="Braun E.L."/>
            <person name="Isberg S.R."/>
            <person name="Miles L.G."/>
            <person name="Chong A.Y."/>
            <person name="Gongora J."/>
            <person name="Dalzell P."/>
            <person name="Moran C."/>
            <person name="Bed'hom B."/>
            <person name="Abzhanov A."/>
            <person name="Burgess S.C."/>
            <person name="Cooksey A.M."/>
            <person name="Castoe T.A."/>
            <person name="Crawford N.G."/>
            <person name="Densmore L.D."/>
            <person name="Drew J.C."/>
            <person name="Edwards S.V."/>
            <person name="Faircloth B.C."/>
            <person name="Fujita M.K."/>
            <person name="Greenwold M.J."/>
            <person name="Hoffmann F.G."/>
            <person name="Howard J.M."/>
            <person name="Iguchi T."/>
            <person name="Janes D.E."/>
            <person name="Khan S.Y."/>
            <person name="Kohno S."/>
            <person name="de Koning A.J."/>
            <person name="Lance S.L."/>
            <person name="McCarthy F.M."/>
            <person name="McCormack J.E."/>
            <person name="Merchant M.E."/>
            <person name="Peterson D.G."/>
            <person name="Pollock D.D."/>
            <person name="Pourmand N."/>
            <person name="Raney B.J."/>
            <person name="Roessler K.A."/>
            <person name="Sanford J.R."/>
            <person name="Sawyer R.H."/>
            <person name="Schmidt C.J."/>
            <person name="Triplett E.W."/>
            <person name="Tuberville T.D."/>
            <person name="Venegas-Anaya M."/>
            <person name="Howard J.T."/>
            <person name="Jarvis E.D."/>
            <person name="Guillette L.J.Jr."/>
            <person name="Glenn T.C."/>
            <person name="Green R.E."/>
            <person name="Ray D.A."/>
        </authorList>
    </citation>
    <scope>NUCLEOTIDE SEQUENCE [LARGE SCALE GENOMIC DNA]</scope>
    <source>
        <strain evidence="1">KSC_2009_1</strain>
    </source>
</reference>
<dbReference type="AlphaFoldDB" id="A0A151NGG7"/>
<proteinExistence type="predicted"/>
<organism evidence="1 2">
    <name type="scientific">Alligator mississippiensis</name>
    <name type="common">American alligator</name>
    <dbReference type="NCBI Taxonomy" id="8496"/>
    <lineage>
        <taxon>Eukaryota</taxon>
        <taxon>Metazoa</taxon>
        <taxon>Chordata</taxon>
        <taxon>Craniata</taxon>
        <taxon>Vertebrata</taxon>
        <taxon>Euteleostomi</taxon>
        <taxon>Archelosauria</taxon>
        <taxon>Archosauria</taxon>
        <taxon>Crocodylia</taxon>
        <taxon>Alligatoridae</taxon>
        <taxon>Alligatorinae</taxon>
        <taxon>Alligator</taxon>
    </lineage>
</organism>
<dbReference type="EMBL" id="AKHW03003049">
    <property type="protein sequence ID" value="KYO35903.1"/>
    <property type="molecule type" value="Genomic_DNA"/>
</dbReference>
<gene>
    <name evidence="1" type="ORF">Y1Q_0007584</name>
</gene>
<keyword evidence="2" id="KW-1185">Reference proteome</keyword>
<dbReference type="Proteomes" id="UP000050525">
    <property type="component" value="Unassembled WGS sequence"/>
</dbReference>
<protein>
    <submittedName>
        <fullName evidence="1">Uncharacterized protein</fullName>
    </submittedName>
</protein>
<sequence length="85" mass="9281">MLARTARLPSPLSSDSARLPGLLFENQAIRLLQMDYSQGWIQRGCTGTAACLFWIALHNGSLWGLFKVPKAGLDGDKSSYTIIAI</sequence>